<name>A0A937FXB6_9BACT</name>
<dbReference type="PROSITE" id="PS51257">
    <property type="entry name" value="PROKAR_LIPOPROTEIN"/>
    <property type="match status" value="1"/>
</dbReference>
<dbReference type="RefSeq" id="WP_202855646.1">
    <property type="nucleotide sequence ID" value="NZ_JAEUGD010000023.1"/>
</dbReference>
<evidence type="ECO:0000313" key="1">
    <source>
        <dbReference type="EMBL" id="MBL6446100.1"/>
    </source>
</evidence>
<evidence type="ECO:0000313" key="2">
    <source>
        <dbReference type="Proteomes" id="UP000614216"/>
    </source>
</evidence>
<keyword evidence="2" id="KW-1185">Reference proteome</keyword>
<proteinExistence type="predicted"/>
<dbReference type="EMBL" id="JAEUGD010000023">
    <property type="protein sequence ID" value="MBL6446100.1"/>
    <property type="molecule type" value="Genomic_DNA"/>
</dbReference>
<dbReference type="AlphaFoldDB" id="A0A937FXB6"/>
<comment type="caution">
    <text evidence="1">The sequence shown here is derived from an EMBL/GenBank/DDBJ whole genome shotgun (WGS) entry which is preliminary data.</text>
</comment>
<reference evidence="1" key="1">
    <citation type="submission" date="2021-01" db="EMBL/GenBank/DDBJ databases">
        <title>Fulvivirga kasyanovii gen. nov., sp nov., a novel member of the phylum Bacteroidetes isolated from seawater in a mussel farm.</title>
        <authorList>
            <person name="Zhao L.-H."/>
            <person name="Wang Z.-J."/>
        </authorList>
    </citation>
    <scope>NUCLEOTIDE SEQUENCE</scope>
    <source>
        <strain evidence="1">29W222</strain>
    </source>
</reference>
<dbReference type="Proteomes" id="UP000614216">
    <property type="component" value="Unassembled WGS sequence"/>
</dbReference>
<organism evidence="1 2">
    <name type="scientific">Fulvivirga marina</name>
    <dbReference type="NCBI Taxonomy" id="2494733"/>
    <lineage>
        <taxon>Bacteria</taxon>
        <taxon>Pseudomonadati</taxon>
        <taxon>Bacteroidota</taxon>
        <taxon>Cytophagia</taxon>
        <taxon>Cytophagales</taxon>
        <taxon>Fulvivirgaceae</taxon>
        <taxon>Fulvivirga</taxon>
    </lineage>
</organism>
<protein>
    <submittedName>
        <fullName evidence="1">Uncharacterized protein</fullName>
    </submittedName>
</protein>
<sequence>MKNLLMYVIAFGIFFGCSSKAVDKEHKVIKRINYGHNIVILADLSNRVLRQKSLHDTTIIYNIIDKLKPFFEKSVDLNIYDRFAFYSINQYCVDRLIDQNPKFNLDLAEFKNHELELSNYLYRSQKRNYDSDVSKIKATVKKLYGNNARNTILPADVWHYFNEVLDNTIVDTTSFKQGVYLNRRKNKVILITDGYVEAGKYGNDKTMLDKRNPNRTKFLSTSLLNKFRSEFNNSEFAELEKFYTTNKYGLIPVKNPLISEIELLVLEIDDRTIKNGVTSVSPTDAKIIKLFWHEWFEQSGIDPKHFEIHDVVKNEQELDAILTSFLSK</sequence>
<gene>
    <name evidence="1" type="ORF">JMN32_07265</name>
</gene>
<accession>A0A937FXB6</accession>